<dbReference type="InterPro" id="IPR004045">
    <property type="entry name" value="Glutathione_S-Trfase_N"/>
</dbReference>
<comment type="caution">
    <text evidence="6">The sequence shown here is derived from an EMBL/GenBank/DDBJ whole genome shotgun (WGS) entry which is preliminary data.</text>
</comment>
<reference evidence="6 7" key="1">
    <citation type="journal article" date="2022" name="Gigascience">
        <title>A chromosome-level genome assembly and annotation of the desert horned lizard, Phrynosoma platyrhinos, provides insight into chromosomal rearrangements among reptiles.</title>
        <authorList>
            <person name="Koochekian N."/>
            <person name="Ascanio A."/>
            <person name="Farleigh K."/>
            <person name="Card D.C."/>
            <person name="Schield D.R."/>
            <person name="Castoe T.A."/>
            <person name="Jezkova T."/>
        </authorList>
    </citation>
    <scope>NUCLEOTIDE SEQUENCE [LARGE SCALE GENOMIC DNA]</scope>
    <source>
        <strain evidence="6">NK-2021</strain>
    </source>
</reference>
<feature type="compositionally biased region" description="Basic residues" evidence="3">
    <location>
        <begin position="249"/>
        <end position="258"/>
    </location>
</feature>
<sequence length="327" mass="36858">MKDLDEALGIFEDKFLQERPFVAGREISVADLVAIVELMQPLAVGRDVFESRPKMAAWRSRVEDAVGKELFQEAHKVLLDAKDLSADQVPAATKEKLKEIMVLELYLDLLSQPCRAVYLFAKKNNIPFEFKDVALFKDSILGSKVPGSSDAEGGSAQPGPPQDKLTLSKKVPFLKDGTFVLSEGMALELYLDLNSQPCRAVYIFAKKNNIPFEFKHVELMQGDSSAGDKSKKAVKRKRIAEESGETAKRRSARVRNTKSKKEEKVDFQELLGRPKLQEWRKRVEMSLGKEVFMEAHGRILNAQELRNITIDPPLKAQMKPVLLKMLK</sequence>
<dbReference type="InterPro" id="IPR004046">
    <property type="entry name" value="GST_C"/>
</dbReference>
<dbReference type="Gene3D" id="1.20.1050.10">
    <property type="match status" value="2"/>
</dbReference>
<dbReference type="Pfam" id="PF00043">
    <property type="entry name" value="GST_C"/>
    <property type="match status" value="1"/>
</dbReference>
<dbReference type="EMBL" id="JAIPUX010001211">
    <property type="protein sequence ID" value="KAH0625675.1"/>
    <property type="molecule type" value="Genomic_DNA"/>
</dbReference>
<comment type="subcellular location">
    <subcellularLocation>
        <location evidence="1">Cytoplasm</location>
    </subcellularLocation>
</comment>
<evidence type="ECO:0000313" key="7">
    <source>
        <dbReference type="Proteomes" id="UP000826234"/>
    </source>
</evidence>
<organism evidence="6 7">
    <name type="scientific">Phrynosoma platyrhinos</name>
    <name type="common">Desert horned lizard</name>
    <dbReference type="NCBI Taxonomy" id="52577"/>
    <lineage>
        <taxon>Eukaryota</taxon>
        <taxon>Metazoa</taxon>
        <taxon>Chordata</taxon>
        <taxon>Craniata</taxon>
        <taxon>Vertebrata</taxon>
        <taxon>Euteleostomi</taxon>
        <taxon>Lepidosauria</taxon>
        <taxon>Squamata</taxon>
        <taxon>Bifurcata</taxon>
        <taxon>Unidentata</taxon>
        <taxon>Episquamata</taxon>
        <taxon>Toxicofera</taxon>
        <taxon>Iguania</taxon>
        <taxon>Phrynosomatidae</taxon>
        <taxon>Phrynosomatinae</taxon>
        <taxon>Phrynosoma</taxon>
    </lineage>
</organism>
<feature type="region of interest" description="Disordered" evidence="3">
    <location>
        <begin position="146"/>
        <end position="167"/>
    </location>
</feature>
<accession>A0ABQ7T7F9</accession>
<dbReference type="InterPro" id="IPR036282">
    <property type="entry name" value="Glutathione-S-Trfase_C_sf"/>
</dbReference>
<feature type="domain" description="GST C-terminal" evidence="5">
    <location>
        <begin position="1"/>
        <end position="84"/>
    </location>
</feature>
<dbReference type="PROSITE" id="PS50404">
    <property type="entry name" value="GST_NTER"/>
    <property type="match status" value="1"/>
</dbReference>
<keyword evidence="2" id="KW-0963">Cytoplasm</keyword>
<dbReference type="Gene3D" id="3.40.30.10">
    <property type="entry name" value="Glutaredoxin"/>
    <property type="match status" value="2"/>
</dbReference>
<dbReference type="PANTHER" id="PTHR43917:SF9">
    <property type="entry name" value="GLUTATHIONE S-TRANSFERASE THETA-1"/>
    <property type="match status" value="1"/>
</dbReference>
<name>A0ABQ7T7F9_PHRPL</name>
<proteinExistence type="predicted"/>
<evidence type="ECO:0000259" key="5">
    <source>
        <dbReference type="PROSITE" id="PS50405"/>
    </source>
</evidence>
<feature type="compositionally biased region" description="Basic and acidic residues" evidence="3">
    <location>
        <begin position="239"/>
        <end position="248"/>
    </location>
</feature>
<evidence type="ECO:0000256" key="1">
    <source>
        <dbReference type="ARBA" id="ARBA00004496"/>
    </source>
</evidence>
<feature type="domain" description="GST N-terminal" evidence="4">
    <location>
        <begin position="101"/>
        <end position="199"/>
    </location>
</feature>
<evidence type="ECO:0000256" key="3">
    <source>
        <dbReference type="SAM" id="MobiDB-lite"/>
    </source>
</evidence>
<dbReference type="InterPro" id="IPR010987">
    <property type="entry name" value="Glutathione-S-Trfase_C-like"/>
</dbReference>
<gene>
    <name evidence="6" type="ORF">JD844_015270</name>
</gene>
<dbReference type="PANTHER" id="PTHR43917">
    <property type="match status" value="1"/>
</dbReference>
<evidence type="ECO:0000259" key="4">
    <source>
        <dbReference type="PROSITE" id="PS50404"/>
    </source>
</evidence>
<dbReference type="InterPro" id="IPR051369">
    <property type="entry name" value="GST_Theta"/>
</dbReference>
<dbReference type="PROSITE" id="PS50405">
    <property type="entry name" value="GST_CTER"/>
    <property type="match status" value="1"/>
</dbReference>
<dbReference type="InterPro" id="IPR036249">
    <property type="entry name" value="Thioredoxin-like_sf"/>
</dbReference>
<dbReference type="SUPFAM" id="SSF52833">
    <property type="entry name" value="Thioredoxin-like"/>
    <property type="match status" value="1"/>
</dbReference>
<evidence type="ECO:0000313" key="6">
    <source>
        <dbReference type="EMBL" id="KAH0625675.1"/>
    </source>
</evidence>
<protein>
    <submittedName>
        <fullName evidence="6">Uncharacterized protein</fullName>
    </submittedName>
</protein>
<keyword evidence="7" id="KW-1185">Reference proteome</keyword>
<dbReference type="Proteomes" id="UP000826234">
    <property type="component" value="Unassembled WGS sequence"/>
</dbReference>
<evidence type="ECO:0000256" key="2">
    <source>
        <dbReference type="ARBA" id="ARBA00022490"/>
    </source>
</evidence>
<feature type="region of interest" description="Disordered" evidence="3">
    <location>
        <begin position="224"/>
        <end position="260"/>
    </location>
</feature>
<dbReference type="SUPFAM" id="SSF47616">
    <property type="entry name" value="GST C-terminal domain-like"/>
    <property type="match status" value="1"/>
</dbReference>